<evidence type="ECO:0000313" key="2">
    <source>
        <dbReference type="EMBL" id="WNC17887.1"/>
    </source>
</evidence>
<evidence type="ECO:0008006" key="4">
    <source>
        <dbReference type="Google" id="ProtNLM"/>
    </source>
</evidence>
<proteinExistence type="predicted"/>
<dbReference type="EMBL" id="CP134052">
    <property type="protein sequence ID" value="WNC17887.1"/>
    <property type="molecule type" value="Genomic_DNA"/>
</dbReference>
<reference evidence="2 3" key="1">
    <citation type="submission" date="2023-09" db="EMBL/GenBank/DDBJ databases">
        <title>Complete Genome and Methylome dissection of Bacillus brevis NEB573 original source of BbsI restriction endonuclease.</title>
        <authorList>
            <person name="Fomenkov A."/>
            <person name="Roberts R.D."/>
        </authorList>
    </citation>
    <scope>NUCLEOTIDE SEQUENCE [LARGE SCALE GENOMIC DNA]</scope>
    <source>
        <strain evidence="2 3">NEB573</strain>
        <plasmid evidence="2 3">pBbsI</plasmid>
    </source>
</reference>
<protein>
    <recommendedName>
        <fullName evidence="4">CopG family transcriptional regulator</fullName>
    </recommendedName>
</protein>
<accession>A0ABY9TCR5</accession>
<keyword evidence="2" id="KW-0614">Plasmid</keyword>
<evidence type="ECO:0000313" key="3">
    <source>
        <dbReference type="Proteomes" id="UP001256827"/>
    </source>
</evidence>
<organism evidence="2 3">
    <name type="scientific">Brevibacillus brevis</name>
    <name type="common">Bacillus brevis</name>
    <dbReference type="NCBI Taxonomy" id="1393"/>
    <lineage>
        <taxon>Bacteria</taxon>
        <taxon>Bacillati</taxon>
        <taxon>Bacillota</taxon>
        <taxon>Bacilli</taxon>
        <taxon>Bacillales</taxon>
        <taxon>Paenibacillaceae</taxon>
        <taxon>Brevibacillus</taxon>
    </lineage>
</organism>
<feature type="region of interest" description="Disordered" evidence="1">
    <location>
        <begin position="1"/>
        <end position="21"/>
    </location>
</feature>
<evidence type="ECO:0000256" key="1">
    <source>
        <dbReference type="SAM" id="MobiDB-lite"/>
    </source>
</evidence>
<sequence length="77" mass="8873">MPRGGARPGAGRKPMGDKPLVSRSITLSLPEENWDALDDYLQRNDLDMAAHIRTLVMDDMLFNEDFHRKKFTKKKKT</sequence>
<dbReference type="Proteomes" id="UP001256827">
    <property type="component" value="Plasmid pBbsI"/>
</dbReference>
<keyword evidence="3" id="KW-1185">Reference proteome</keyword>
<name>A0ABY9TCR5_BREBE</name>
<dbReference type="RefSeq" id="WP_310774690.1">
    <property type="nucleotide sequence ID" value="NZ_CP134052.1"/>
</dbReference>
<feature type="compositionally biased region" description="Low complexity" evidence="1">
    <location>
        <begin position="1"/>
        <end position="13"/>
    </location>
</feature>
<gene>
    <name evidence="2" type="ORF">RGB73_30425</name>
</gene>
<geneLocation type="plasmid" evidence="2 3">
    <name>pBbsI</name>
</geneLocation>